<dbReference type="InterPro" id="IPR000843">
    <property type="entry name" value="HTH_LacI"/>
</dbReference>
<dbReference type="GO" id="GO:0000976">
    <property type="term" value="F:transcription cis-regulatory region binding"/>
    <property type="evidence" value="ECO:0007669"/>
    <property type="project" value="TreeGrafter"/>
</dbReference>
<dbReference type="Pfam" id="PF13407">
    <property type="entry name" value="Peripla_BP_4"/>
    <property type="match status" value="1"/>
</dbReference>
<evidence type="ECO:0000256" key="2">
    <source>
        <dbReference type="ARBA" id="ARBA00023125"/>
    </source>
</evidence>
<evidence type="ECO:0000313" key="6">
    <source>
        <dbReference type="Proteomes" id="UP000193900"/>
    </source>
</evidence>
<keyword evidence="3" id="KW-0804">Transcription</keyword>
<reference evidence="5 6" key="1">
    <citation type="submission" date="2017-03" db="EMBL/GenBank/DDBJ databases">
        <authorList>
            <person name="Afonso C.L."/>
            <person name="Miller P.J."/>
            <person name="Scott M.A."/>
            <person name="Spackman E."/>
            <person name="Goraichik I."/>
            <person name="Dimitrov K.M."/>
            <person name="Suarez D.L."/>
            <person name="Swayne D.E."/>
        </authorList>
    </citation>
    <scope>NUCLEOTIDE SEQUENCE [LARGE SCALE GENOMIC DNA]</scope>
    <source>
        <strain evidence="5 6">CECT 7023</strain>
    </source>
</reference>
<dbReference type="PROSITE" id="PS50932">
    <property type="entry name" value="HTH_LACI_2"/>
    <property type="match status" value="1"/>
</dbReference>
<gene>
    <name evidence="5" type="primary">cytR_1</name>
    <name evidence="5" type="ORF">ROA7023_02874</name>
</gene>
<dbReference type="InterPro" id="IPR028082">
    <property type="entry name" value="Peripla_BP_I"/>
</dbReference>
<dbReference type="SUPFAM" id="SSF53822">
    <property type="entry name" value="Periplasmic binding protein-like I"/>
    <property type="match status" value="1"/>
</dbReference>
<proteinExistence type="predicted"/>
<evidence type="ECO:0000259" key="4">
    <source>
        <dbReference type="PROSITE" id="PS50932"/>
    </source>
</evidence>
<dbReference type="OrthoDB" id="9805774at2"/>
<evidence type="ECO:0000313" key="5">
    <source>
        <dbReference type="EMBL" id="SLN61623.1"/>
    </source>
</evidence>
<dbReference type="SMART" id="SM00354">
    <property type="entry name" value="HTH_LACI"/>
    <property type="match status" value="1"/>
</dbReference>
<keyword evidence="6" id="KW-1185">Reference proteome</keyword>
<sequence>MTRGGRRRATIPDIAQRANASTATVDRVLISRAGVSNANRQRVLCAANDLGYLPVEDQIVLPARRSRLEFFLPRSTQTFFGEVKVAIETFAATLPLVSSVSVHELDNLDPRTLEAAVNELSVETLGVGIVAVDHPLTRQIIRDLDRSNVKVITLASDLLSTHRAAHVGLNDRVAGRTASLAMGRFVRRAAGTVALFIGDPAFHGQRERELGFHLVMETDFPGLTILPAIATKSDSALSARITRGLLEEHDDLVGIYCMGGGRSGIASVIEELPPARRPCVIMHDLSEPIRRYLAKGVIDLIIDQNAKLFGEQSVIRLLGTIAATEPFLPEHYIEPRLIMRENIPAP</sequence>
<dbReference type="Proteomes" id="UP000193900">
    <property type="component" value="Unassembled WGS sequence"/>
</dbReference>
<feature type="domain" description="HTH lacI-type" evidence="4">
    <location>
        <begin position="9"/>
        <end position="54"/>
    </location>
</feature>
<dbReference type="CDD" id="cd06307">
    <property type="entry name" value="PBP1_sugar_binding"/>
    <property type="match status" value="1"/>
</dbReference>
<keyword evidence="2" id="KW-0238">DNA-binding</keyword>
<accession>A0A1Y5TE54</accession>
<dbReference type="InterPro" id="IPR010982">
    <property type="entry name" value="Lambda_DNA-bd_dom_sf"/>
</dbReference>
<dbReference type="SUPFAM" id="SSF47413">
    <property type="entry name" value="lambda repressor-like DNA-binding domains"/>
    <property type="match status" value="1"/>
</dbReference>
<dbReference type="EMBL" id="FWFZ01000015">
    <property type="protein sequence ID" value="SLN61623.1"/>
    <property type="molecule type" value="Genomic_DNA"/>
</dbReference>
<dbReference type="PANTHER" id="PTHR30146">
    <property type="entry name" value="LACI-RELATED TRANSCRIPTIONAL REPRESSOR"/>
    <property type="match status" value="1"/>
</dbReference>
<dbReference type="PANTHER" id="PTHR30146:SF152">
    <property type="entry name" value="TRANSCRIPTIONAL REGULATORY PROTEIN"/>
    <property type="match status" value="1"/>
</dbReference>
<name>A0A1Y5TE54_9RHOB</name>
<dbReference type="CDD" id="cd01392">
    <property type="entry name" value="HTH_LacI"/>
    <property type="match status" value="1"/>
</dbReference>
<dbReference type="Pfam" id="PF00356">
    <property type="entry name" value="LacI"/>
    <property type="match status" value="1"/>
</dbReference>
<dbReference type="RefSeq" id="WP_085879686.1">
    <property type="nucleotide sequence ID" value="NZ_FWFZ01000015.1"/>
</dbReference>
<dbReference type="AlphaFoldDB" id="A0A1Y5TE54"/>
<evidence type="ECO:0000256" key="3">
    <source>
        <dbReference type="ARBA" id="ARBA00023163"/>
    </source>
</evidence>
<evidence type="ECO:0000256" key="1">
    <source>
        <dbReference type="ARBA" id="ARBA00023015"/>
    </source>
</evidence>
<dbReference type="Gene3D" id="3.40.50.2300">
    <property type="match status" value="2"/>
</dbReference>
<protein>
    <submittedName>
        <fullName evidence="5">HTH-type transcriptional repressor CytR</fullName>
    </submittedName>
</protein>
<dbReference type="Gene3D" id="1.10.260.40">
    <property type="entry name" value="lambda repressor-like DNA-binding domains"/>
    <property type="match status" value="1"/>
</dbReference>
<keyword evidence="1" id="KW-0805">Transcription regulation</keyword>
<organism evidence="5 6">
    <name type="scientific">Roseisalinus antarcticus</name>
    <dbReference type="NCBI Taxonomy" id="254357"/>
    <lineage>
        <taxon>Bacteria</taxon>
        <taxon>Pseudomonadati</taxon>
        <taxon>Pseudomonadota</taxon>
        <taxon>Alphaproteobacteria</taxon>
        <taxon>Rhodobacterales</taxon>
        <taxon>Roseobacteraceae</taxon>
        <taxon>Roseisalinus</taxon>
    </lineage>
</organism>
<dbReference type="InterPro" id="IPR025997">
    <property type="entry name" value="SBP_2_dom"/>
</dbReference>
<dbReference type="GO" id="GO:0003700">
    <property type="term" value="F:DNA-binding transcription factor activity"/>
    <property type="evidence" value="ECO:0007669"/>
    <property type="project" value="TreeGrafter"/>
</dbReference>